<evidence type="ECO:0000313" key="4">
    <source>
        <dbReference type="Proteomes" id="UP000269044"/>
    </source>
</evidence>
<dbReference type="PANTHER" id="PTHR39166">
    <property type="entry name" value="BLL1166 PROTEIN"/>
    <property type="match status" value="1"/>
</dbReference>
<name>A0A0P9PX65_9PSED</name>
<dbReference type="EMBL" id="RBRA01000076">
    <property type="protein sequence ID" value="RMQ26723.1"/>
    <property type="molecule type" value="Genomic_DNA"/>
</dbReference>
<dbReference type="EMBL" id="RBQG01000089">
    <property type="protein sequence ID" value="RMP16157.1"/>
    <property type="molecule type" value="Genomic_DNA"/>
</dbReference>
<gene>
    <name evidence="2" type="ORF">ALQ08_102471</name>
    <name evidence="1" type="ORF">ALQ28_102312</name>
</gene>
<accession>A0A0P9PX65</accession>
<organism evidence="1 3">
    <name type="scientific">Pseudomonas syringae pv. delphinii</name>
    <dbReference type="NCBI Taxonomy" id="192088"/>
    <lineage>
        <taxon>Bacteria</taxon>
        <taxon>Pseudomonadati</taxon>
        <taxon>Pseudomonadota</taxon>
        <taxon>Gammaproteobacteria</taxon>
        <taxon>Pseudomonadales</taxon>
        <taxon>Pseudomonadaceae</taxon>
        <taxon>Pseudomonas</taxon>
    </lineage>
</organism>
<evidence type="ECO:0008006" key="5">
    <source>
        <dbReference type="Google" id="ProtNLM"/>
    </source>
</evidence>
<evidence type="ECO:0000313" key="3">
    <source>
        <dbReference type="Proteomes" id="UP000267908"/>
    </source>
</evidence>
<dbReference type="Pfam" id="PF06042">
    <property type="entry name" value="NTP_transf_6"/>
    <property type="match status" value="1"/>
</dbReference>
<dbReference type="Proteomes" id="UP000267908">
    <property type="component" value="Unassembled WGS sequence"/>
</dbReference>
<dbReference type="InterPro" id="IPR009267">
    <property type="entry name" value="NTP_transf_6"/>
</dbReference>
<evidence type="ECO:0000313" key="1">
    <source>
        <dbReference type="EMBL" id="RMP16157.1"/>
    </source>
</evidence>
<dbReference type="AlphaFoldDB" id="A0A0P9PX65"/>
<proteinExistence type="predicted"/>
<sequence length="185" mass="21274">MNQLRQLRATLSEDPERLRILHLIRSLDLPDCWAAAGCVRSAIWDKQHNRTHSPLPPDIYVIWFDETRADSAVDTEIETDLLRLDSSLNWSVKNQARMHSRNNDRPYESATDAMMSWPETATAVAVRLGMDDVLEVAAPFGLDDLFNLVVRPTARFEMEKKPIYIDRVRSKNWLATWPDLLIVGC</sequence>
<protein>
    <recommendedName>
        <fullName evidence="5">Nucleotidyltransferase family protein</fullName>
    </recommendedName>
</protein>
<dbReference type="RefSeq" id="WP_057436435.1">
    <property type="nucleotide sequence ID" value="NZ_LJQH01000240.1"/>
</dbReference>
<dbReference type="Proteomes" id="UP000269044">
    <property type="component" value="Unassembled WGS sequence"/>
</dbReference>
<reference evidence="3 4" key="1">
    <citation type="submission" date="2018-08" db="EMBL/GenBank/DDBJ databases">
        <title>Recombination of ecologically and evolutionarily significant loci maintains genetic cohesion in the Pseudomonas syringae species complex.</title>
        <authorList>
            <person name="Dillon M."/>
            <person name="Thakur S."/>
            <person name="Almeida R.N.D."/>
            <person name="Weir B.S."/>
            <person name="Guttman D.S."/>
        </authorList>
    </citation>
    <scope>NUCLEOTIDE SEQUENCE [LARGE SCALE GENOMIC DNA]</scope>
    <source>
        <strain evidence="2 4">ICMP 13052</strain>
        <strain evidence="1 3">ICMP 4330</strain>
    </source>
</reference>
<comment type="caution">
    <text evidence="1">The sequence shown here is derived from an EMBL/GenBank/DDBJ whole genome shotgun (WGS) entry which is preliminary data.</text>
</comment>
<evidence type="ECO:0000313" key="2">
    <source>
        <dbReference type="EMBL" id="RMQ26723.1"/>
    </source>
</evidence>
<dbReference type="PANTHER" id="PTHR39166:SF1">
    <property type="entry name" value="BLL1166 PROTEIN"/>
    <property type="match status" value="1"/>
</dbReference>